<dbReference type="GO" id="GO:0003676">
    <property type="term" value="F:nucleic acid binding"/>
    <property type="evidence" value="ECO:0007669"/>
    <property type="project" value="InterPro"/>
</dbReference>
<organism evidence="2 3">
    <name type="scientific">Heracleum sosnowskyi</name>
    <dbReference type="NCBI Taxonomy" id="360622"/>
    <lineage>
        <taxon>Eukaryota</taxon>
        <taxon>Viridiplantae</taxon>
        <taxon>Streptophyta</taxon>
        <taxon>Embryophyta</taxon>
        <taxon>Tracheophyta</taxon>
        <taxon>Spermatophyta</taxon>
        <taxon>Magnoliopsida</taxon>
        <taxon>eudicotyledons</taxon>
        <taxon>Gunneridae</taxon>
        <taxon>Pentapetalae</taxon>
        <taxon>asterids</taxon>
        <taxon>campanulids</taxon>
        <taxon>Apiales</taxon>
        <taxon>Apiaceae</taxon>
        <taxon>Apioideae</taxon>
        <taxon>apioid superclade</taxon>
        <taxon>Tordylieae</taxon>
        <taxon>Tordyliinae</taxon>
        <taxon>Heracleum</taxon>
    </lineage>
</organism>
<protein>
    <recommendedName>
        <fullName evidence="1">RNase H type-1 domain-containing protein</fullName>
    </recommendedName>
</protein>
<feature type="domain" description="RNase H type-1" evidence="1">
    <location>
        <begin position="80"/>
        <end position="170"/>
    </location>
</feature>
<comment type="caution">
    <text evidence="2">The sequence shown here is derived from an EMBL/GenBank/DDBJ whole genome shotgun (WGS) entry which is preliminary data.</text>
</comment>
<evidence type="ECO:0000313" key="3">
    <source>
        <dbReference type="Proteomes" id="UP001237642"/>
    </source>
</evidence>
<gene>
    <name evidence="2" type="ORF">POM88_027702</name>
</gene>
<dbReference type="AlphaFoldDB" id="A0AAD8MR95"/>
<dbReference type="InterPro" id="IPR002156">
    <property type="entry name" value="RNaseH_domain"/>
</dbReference>
<keyword evidence="3" id="KW-1185">Reference proteome</keyword>
<dbReference type="EMBL" id="JAUIZM010000006">
    <property type="protein sequence ID" value="KAK1380958.1"/>
    <property type="molecule type" value="Genomic_DNA"/>
</dbReference>
<name>A0AAD8MR95_9APIA</name>
<proteinExistence type="predicted"/>
<sequence length="171" mass="19178">MLAARLLKARYFPRTSFLKDTVGYMPSYLWRNFLSARELIYKGIRWNLGKGDAINIWEDSWIVGHEDIGVRPNIWIPSTKHAAVNFVGRDFKADVWGSGVWGGLVVNSVIEAEAKTVLFALDSARTGGVKRIIIEMDSLTLYKALKDGAVLLQIKNLINEILSLASTFECC</sequence>
<reference evidence="2" key="1">
    <citation type="submission" date="2023-02" db="EMBL/GenBank/DDBJ databases">
        <title>Genome of toxic invasive species Heracleum sosnowskyi carries increased number of genes despite the absence of recent whole-genome duplications.</title>
        <authorList>
            <person name="Schelkunov M."/>
            <person name="Shtratnikova V."/>
            <person name="Makarenko M."/>
            <person name="Klepikova A."/>
            <person name="Omelchenko D."/>
            <person name="Novikova G."/>
            <person name="Obukhova E."/>
            <person name="Bogdanov V."/>
            <person name="Penin A."/>
            <person name="Logacheva M."/>
        </authorList>
    </citation>
    <scope>NUCLEOTIDE SEQUENCE</scope>
    <source>
        <strain evidence="2">Hsosn_3</strain>
        <tissue evidence="2">Leaf</tissue>
    </source>
</reference>
<evidence type="ECO:0000313" key="2">
    <source>
        <dbReference type="EMBL" id="KAK1380958.1"/>
    </source>
</evidence>
<reference evidence="2" key="2">
    <citation type="submission" date="2023-05" db="EMBL/GenBank/DDBJ databases">
        <authorList>
            <person name="Schelkunov M.I."/>
        </authorList>
    </citation>
    <scope>NUCLEOTIDE SEQUENCE</scope>
    <source>
        <strain evidence="2">Hsosn_3</strain>
        <tissue evidence="2">Leaf</tissue>
    </source>
</reference>
<dbReference type="GO" id="GO:0004523">
    <property type="term" value="F:RNA-DNA hybrid ribonuclease activity"/>
    <property type="evidence" value="ECO:0007669"/>
    <property type="project" value="InterPro"/>
</dbReference>
<evidence type="ECO:0000259" key="1">
    <source>
        <dbReference type="Pfam" id="PF13456"/>
    </source>
</evidence>
<dbReference type="Pfam" id="PF13456">
    <property type="entry name" value="RVT_3"/>
    <property type="match status" value="1"/>
</dbReference>
<accession>A0AAD8MR95</accession>
<dbReference type="Proteomes" id="UP001237642">
    <property type="component" value="Unassembled WGS sequence"/>
</dbReference>